<feature type="transmembrane region" description="Helical" evidence="6">
    <location>
        <begin position="223"/>
        <end position="243"/>
    </location>
</feature>
<evidence type="ECO:0000313" key="7">
    <source>
        <dbReference type="EMBL" id="KAF7719510.1"/>
    </source>
</evidence>
<dbReference type="GO" id="GO:0015165">
    <property type="term" value="F:pyrimidine nucleotide-sugar transmembrane transporter activity"/>
    <property type="evidence" value="ECO:0007669"/>
    <property type="project" value="InterPro"/>
</dbReference>
<evidence type="ECO:0000256" key="1">
    <source>
        <dbReference type="ARBA" id="ARBA00004477"/>
    </source>
</evidence>
<dbReference type="PANTHER" id="PTHR10231">
    <property type="entry name" value="NUCLEOTIDE-SUGAR TRANSMEMBRANE TRANSPORTER"/>
    <property type="match status" value="1"/>
</dbReference>
<feature type="transmembrane region" description="Helical" evidence="6">
    <location>
        <begin position="28"/>
        <end position="47"/>
    </location>
</feature>
<feature type="transmembrane region" description="Helical" evidence="6">
    <location>
        <begin position="193"/>
        <end position="214"/>
    </location>
</feature>
<organism evidence="7 8">
    <name type="scientific">Penicillium ucsense</name>
    <dbReference type="NCBI Taxonomy" id="2839758"/>
    <lineage>
        <taxon>Eukaryota</taxon>
        <taxon>Fungi</taxon>
        <taxon>Dikarya</taxon>
        <taxon>Ascomycota</taxon>
        <taxon>Pezizomycotina</taxon>
        <taxon>Eurotiomycetes</taxon>
        <taxon>Eurotiomycetidae</taxon>
        <taxon>Eurotiales</taxon>
        <taxon>Aspergillaceae</taxon>
        <taxon>Penicillium</taxon>
    </lineage>
</organism>
<feature type="transmembrane region" description="Helical" evidence="6">
    <location>
        <begin position="255"/>
        <end position="277"/>
    </location>
</feature>
<proteinExistence type="predicted"/>
<feature type="transmembrane region" description="Helical" evidence="6">
    <location>
        <begin position="130"/>
        <end position="148"/>
    </location>
</feature>
<protein>
    <submittedName>
        <fullName evidence="7">Nucleotide-sugar transporter</fullName>
    </submittedName>
</protein>
<dbReference type="InterPro" id="IPR007271">
    <property type="entry name" value="Nuc_sug_transpt"/>
</dbReference>
<dbReference type="InterPro" id="IPR037185">
    <property type="entry name" value="EmrE-like"/>
</dbReference>
<evidence type="ECO:0000256" key="4">
    <source>
        <dbReference type="ARBA" id="ARBA00022989"/>
    </source>
</evidence>
<feature type="transmembrane region" description="Helical" evidence="6">
    <location>
        <begin position="289"/>
        <end position="307"/>
    </location>
</feature>
<comment type="subcellular location">
    <subcellularLocation>
        <location evidence="1">Endoplasmic reticulum membrane</location>
        <topology evidence="1">Multi-pass membrane protein</topology>
    </subcellularLocation>
</comment>
<name>A0A8J8W9R8_9EURO</name>
<evidence type="ECO:0000256" key="2">
    <source>
        <dbReference type="ARBA" id="ARBA00022692"/>
    </source>
</evidence>
<keyword evidence="4 6" id="KW-1133">Transmembrane helix</keyword>
<feature type="transmembrane region" description="Helical" evidence="6">
    <location>
        <begin position="313"/>
        <end position="331"/>
    </location>
</feature>
<dbReference type="Pfam" id="PF04142">
    <property type="entry name" value="Nuc_sug_transp"/>
    <property type="match status" value="1"/>
</dbReference>
<dbReference type="SUPFAM" id="SSF103481">
    <property type="entry name" value="Multidrug resistance efflux transporter EmrE"/>
    <property type="match status" value="1"/>
</dbReference>
<dbReference type="Proteomes" id="UP000631181">
    <property type="component" value="Unassembled WGS sequence"/>
</dbReference>
<feature type="transmembrane region" description="Helical" evidence="6">
    <location>
        <begin position="160"/>
        <end position="181"/>
    </location>
</feature>
<keyword evidence="2 6" id="KW-0812">Transmembrane</keyword>
<reference evidence="7" key="1">
    <citation type="journal article" date="2020" name="Front. Microbiol.">
        <title>Gene regulatory networks of Penicillium echinulatum 2HH and Penicillium oxalicum 114-2 inferred by a computational biology approach.</title>
        <authorList>
            <person name="Lenz A.R."/>
            <person name="Galan-Vasquez E."/>
            <person name="Balbinot E."/>
            <person name="De Abreu F.P."/>
            <person name="De Oliveira N.S."/>
            <person name="Da Rosa L.O."/>
            <person name="De Avila E Silva S."/>
            <person name="Camassola M."/>
            <person name="Dillon A.J.P."/>
            <person name="Perez-Rueda E."/>
        </authorList>
    </citation>
    <scope>NUCLEOTIDE SEQUENCE</scope>
    <source>
        <strain evidence="7">S1M29</strain>
    </source>
</reference>
<keyword evidence="3" id="KW-0256">Endoplasmic reticulum</keyword>
<evidence type="ECO:0000256" key="5">
    <source>
        <dbReference type="ARBA" id="ARBA00023136"/>
    </source>
</evidence>
<dbReference type="GO" id="GO:0000139">
    <property type="term" value="C:Golgi membrane"/>
    <property type="evidence" value="ECO:0007669"/>
    <property type="project" value="InterPro"/>
</dbReference>
<accession>A0A8J8W9R8</accession>
<keyword evidence="8" id="KW-1185">Reference proteome</keyword>
<comment type="caution">
    <text evidence="7">The sequence shown here is derived from an EMBL/GenBank/DDBJ whole genome shotgun (WGS) entry which is preliminary data.</text>
</comment>
<keyword evidence="5 6" id="KW-0472">Membrane</keyword>
<dbReference type="EMBL" id="WIWV01000005">
    <property type="protein sequence ID" value="KAF7719510.1"/>
    <property type="molecule type" value="Genomic_DNA"/>
</dbReference>
<feature type="transmembrane region" description="Helical" evidence="6">
    <location>
        <begin position="67"/>
        <end position="84"/>
    </location>
</feature>
<dbReference type="OrthoDB" id="408493at2759"/>
<evidence type="ECO:0000256" key="3">
    <source>
        <dbReference type="ARBA" id="ARBA00022824"/>
    </source>
</evidence>
<evidence type="ECO:0000256" key="6">
    <source>
        <dbReference type="SAM" id="Phobius"/>
    </source>
</evidence>
<dbReference type="AlphaFoldDB" id="A0A8J8W9R8"/>
<evidence type="ECO:0000313" key="8">
    <source>
        <dbReference type="Proteomes" id="UP000631181"/>
    </source>
</evidence>
<gene>
    <name evidence="7" type="ORF">PECM_006366</name>
</gene>
<sequence length="353" mass="38341">MHTLAEKQTSPARQVGTLGVGSNHDVKSWTYMILLMLVVQNMASIILQHSLQSQPSSKPDRYEPLSGIVVIEVAKFIISLLVIVQSETTASIRSVAQGTVLNFSNDATAAALLFTAATILQSVGAHYLDLISYLVLSQLKTIVTPLFARIILHQRYPLRNWLFITMMVLGIVLAQLGAGSAKTSTQGFRTQAMARGAIAMILAGICVALGSLCIERTLKKSGLLFHCNAQLAAYSSSFAMLYFCWQTKFSFDHFFRGFDALAWIYIGLQVSGGFIVAKCVQMTSTVTKNYAQGLGFALAVFTPPLVAGQHISFQLLIGVGLILASVLGSSASNQKNQRQKKNIIICHDIIHPT</sequence>